<dbReference type="AlphaFoldDB" id="A0A517ZYU1"/>
<proteinExistence type="predicted"/>
<reference evidence="1 2" key="1">
    <citation type="submission" date="2019-02" db="EMBL/GenBank/DDBJ databases">
        <title>Deep-cultivation of Planctomycetes and their phenomic and genomic characterization uncovers novel biology.</title>
        <authorList>
            <person name="Wiegand S."/>
            <person name="Jogler M."/>
            <person name="Boedeker C."/>
            <person name="Pinto D."/>
            <person name="Vollmers J."/>
            <person name="Rivas-Marin E."/>
            <person name="Kohn T."/>
            <person name="Peeters S.H."/>
            <person name="Heuer A."/>
            <person name="Rast P."/>
            <person name="Oberbeckmann S."/>
            <person name="Bunk B."/>
            <person name="Jeske O."/>
            <person name="Meyerdierks A."/>
            <person name="Storesund J.E."/>
            <person name="Kallscheuer N."/>
            <person name="Luecker S."/>
            <person name="Lage O.M."/>
            <person name="Pohl T."/>
            <person name="Merkel B.J."/>
            <person name="Hornburger P."/>
            <person name="Mueller R.-W."/>
            <person name="Bruemmer F."/>
            <person name="Labrenz M."/>
            <person name="Spormann A.M."/>
            <person name="Op den Camp H."/>
            <person name="Overmann J."/>
            <person name="Amann R."/>
            <person name="Jetten M.S.M."/>
            <person name="Mascher T."/>
            <person name="Medema M.H."/>
            <person name="Devos D.P."/>
            <person name="Kaster A.-K."/>
            <person name="Ovreas L."/>
            <person name="Rohde M."/>
            <person name="Galperin M.Y."/>
            <person name="Jogler C."/>
        </authorList>
    </citation>
    <scope>NUCLEOTIDE SEQUENCE [LARGE SCALE GENOMIC DNA]</scope>
    <source>
        <strain evidence="1 2">Mal52</strain>
    </source>
</reference>
<protein>
    <submittedName>
        <fullName evidence="1">Uncharacterized protein</fullName>
    </submittedName>
</protein>
<sequence length="230" mass="26259">MFDAISRVMYHASPDMILEYMHKEAPNLGIELHDFAKKWEHDDAIIFKNRIAVPLLRRKWPTEPDDEMIWFLSEVMSSVSKNDTAGFLEMYLACLLLHNEALKGESAIPQSPICTAIITKHVLARADDVYTAMAFRFMLNTSIHRKTPFDDSVFPCPEMAIFILMLSMCESLSGIIGRGVENGSLPWLWSMDGKLSQDASLVAWQELAKEYRNRHPTHDFIDVIQSAIPK</sequence>
<gene>
    <name evidence="1" type="ORF">Mal52_61970</name>
</gene>
<accession>A0A517ZYU1</accession>
<organism evidence="1 2">
    <name type="scientific">Symmachiella dynata</name>
    <dbReference type="NCBI Taxonomy" id="2527995"/>
    <lineage>
        <taxon>Bacteria</taxon>
        <taxon>Pseudomonadati</taxon>
        <taxon>Planctomycetota</taxon>
        <taxon>Planctomycetia</taxon>
        <taxon>Planctomycetales</taxon>
        <taxon>Planctomycetaceae</taxon>
        <taxon>Symmachiella</taxon>
    </lineage>
</organism>
<name>A0A517ZYU1_9PLAN</name>
<evidence type="ECO:0000313" key="1">
    <source>
        <dbReference type="EMBL" id="QDU47662.1"/>
    </source>
</evidence>
<dbReference type="Proteomes" id="UP000319383">
    <property type="component" value="Chromosome"/>
</dbReference>
<keyword evidence="2" id="KW-1185">Reference proteome</keyword>
<dbReference type="EMBL" id="CP036276">
    <property type="protein sequence ID" value="QDU47662.1"/>
    <property type="molecule type" value="Genomic_DNA"/>
</dbReference>
<evidence type="ECO:0000313" key="2">
    <source>
        <dbReference type="Proteomes" id="UP000319383"/>
    </source>
</evidence>
<dbReference type="RefSeq" id="WP_145380450.1">
    <property type="nucleotide sequence ID" value="NZ_CP036276.1"/>
</dbReference>
<dbReference type="KEGG" id="sdyn:Mal52_61970"/>